<keyword evidence="18" id="KW-1185">Reference proteome</keyword>
<keyword evidence="11 14" id="KW-0408">Iron</keyword>
<dbReference type="PRINTS" id="PR00465">
    <property type="entry name" value="EP450IV"/>
</dbReference>
<dbReference type="SUPFAM" id="SSF48264">
    <property type="entry name" value="Cytochrome P450"/>
    <property type="match status" value="1"/>
</dbReference>
<evidence type="ECO:0000256" key="16">
    <source>
        <dbReference type="SAM" id="Phobius"/>
    </source>
</evidence>
<keyword evidence="12 15" id="KW-0503">Monooxygenase</keyword>
<dbReference type="FunFam" id="1.10.630.10:FF:000042">
    <property type="entry name" value="Cytochrome P450"/>
    <property type="match status" value="1"/>
</dbReference>
<proteinExistence type="inferred from homology"/>
<keyword evidence="8" id="KW-0256">Endoplasmic reticulum</keyword>
<gene>
    <name evidence="17" type="ORF">O3M35_006079</name>
</gene>
<comment type="caution">
    <text evidence="17">The sequence shown here is derived from an EMBL/GenBank/DDBJ whole genome shotgun (WGS) entry which is preliminary data.</text>
</comment>
<comment type="function">
    <text evidence="2">May be involved in the metabolism of insect hormones and in the breakdown of synthetic insecticides.</text>
</comment>
<keyword evidence="9" id="KW-0492">Microsome</keyword>
<dbReference type="InterPro" id="IPR050476">
    <property type="entry name" value="Insect_CytP450_Detox"/>
</dbReference>
<evidence type="ECO:0000256" key="2">
    <source>
        <dbReference type="ARBA" id="ARBA00003690"/>
    </source>
</evidence>
<name>A0AAW1DCU8_9HEMI</name>
<organism evidence="17 18">
    <name type="scientific">Rhynocoris fuscipes</name>
    <dbReference type="NCBI Taxonomy" id="488301"/>
    <lineage>
        <taxon>Eukaryota</taxon>
        <taxon>Metazoa</taxon>
        <taxon>Ecdysozoa</taxon>
        <taxon>Arthropoda</taxon>
        <taxon>Hexapoda</taxon>
        <taxon>Insecta</taxon>
        <taxon>Pterygota</taxon>
        <taxon>Neoptera</taxon>
        <taxon>Paraneoptera</taxon>
        <taxon>Hemiptera</taxon>
        <taxon>Heteroptera</taxon>
        <taxon>Panheteroptera</taxon>
        <taxon>Cimicomorpha</taxon>
        <taxon>Reduviidae</taxon>
        <taxon>Harpactorinae</taxon>
        <taxon>Harpactorini</taxon>
        <taxon>Rhynocoris</taxon>
    </lineage>
</organism>
<dbReference type="Gene3D" id="1.10.630.10">
    <property type="entry name" value="Cytochrome P450"/>
    <property type="match status" value="1"/>
</dbReference>
<keyword evidence="16" id="KW-1133">Transmembrane helix</keyword>
<keyword evidence="16" id="KW-0812">Transmembrane</keyword>
<feature type="transmembrane region" description="Helical" evidence="16">
    <location>
        <begin position="6"/>
        <end position="22"/>
    </location>
</feature>
<evidence type="ECO:0000256" key="4">
    <source>
        <dbReference type="ARBA" id="ARBA00004406"/>
    </source>
</evidence>
<evidence type="ECO:0000256" key="10">
    <source>
        <dbReference type="ARBA" id="ARBA00023002"/>
    </source>
</evidence>
<evidence type="ECO:0000256" key="3">
    <source>
        <dbReference type="ARBA" id="ARBA00004174"/>
    </source>
</evidence>
<evidence type="ECO:0000256" key="8">
    <source>
        <dbReference type="ARBA" id="ARBA00022824"/>
    </source>
</evidence>
<keyword evidence="10 15" id="KW-0560">Oxidoreductase</keyword>
<dbReference type="CDD" id="cd11056">
    <property type="entry name" value="CYP6-like"/>
    <property type="match status" value="1"/>
</dbReference>
<dbReference type="InterPro" id="IPR017972">
    <property type="entry name" value="Cyt_P450_CS"/>
</dbReference>
<dbReference type="Pfam" id="PF00067">
    <property type="entry name" value="p450"/>
    <property type="match status" value="1"/>
</dbReference>
<dbReference type="GO" id="GO:0005789">
    <property type="term" value="C:endoplasmic reticulum membrane"/>
    <property type="evidence" value="ECO:0007669"/>
    <property type="project" value="UniProtKB-SubCell"/>
</dbReference>
<evidence type="ECO:0008006" key="19">
    <source>
        <dbReference type="Google" id="ProtNLM"/>
    </source>
</evidence>
<dbReference type="EMBL" id="JAPXFL010000003">
    <property type="protein sequence ID" value="KAK9508541.1"/>
    <property type="molecule type" value="Genomic_DNA"/>
</dbReference>
<dbReference type="GO" id="GO:0004497">
    <property type="term" value="F:monooxygenase activity"/>
    <property type="evidence" value="ECO:0007669"/>
    <property type="project" value="UniProtKB-KW"/>
</dbReference>
<evidence type="ECO:0000256" key="6">
    <source>
        <dbReference type="ARBA" id="ARBA00022617"/>
    </source>
</evidence>
<dbReference type="GO" id="GO:0005506">
    <property type="term" value="F:iron ion binding"/>
    <property type="evidence" value="ECO:0007669"/>
    <property type="project" value="InterPro"/>
</dbReference>
<sequence length="491" mass="56402">MIITLVSIIAGLVALIYLYYAWKFSYWNKKKFPHVKPSFPFGNLGDTVLQKKTIGEIHQEIYRKLDGEPLGGFYNFSEPTIMIRDEELIKTILVKDFNSFHDNEFNVNEKLDPLMAYNPFVVKGDKWKQIRNLHTGSFTTSKLKAMVPLTVDVCKNLIKHIEQKENVAIEAKNLCATYATDNVASCGFGLVTSSLLNPEDGFANVTRRVFETNTQTAIAVIIVLFLPGLANYNRVVSKDLSDYFIQIIKDTIHYRESKGVKREDFLQHMMTVLKERKEYDYTVITSQCFGMLTDGFFTTSIAMSWVLYELATHPEIQEKLRDNIKSIGSDISDFDYDKIQSCTYLDMVVNESLRLHPPLTQLLKKCTKTTTLSHNGKDYKIEKGLTVVIPSYAVHRDERFYPNPTEFIPERFSEEEKSKRDRYTFLSFGEGPRICVGMRFAILQIKLGVATILLNFNVKARDRPPLKLDPKNPAFHTAQPGIWLIFEKLKS</sequence>
<keyword evidence="13 16" id="KW-0472">Membrane</keyword>
<evidence type="ECO:0000256" key="11">
    <source>
        <dbReference type="ARBA" id="ARBA00023004"/>
    </source>
</evidence>
<evidence type="ECO:0000256" key="12">
    <source>
        <dbReference type="ARBA" id="ARBA00023033"/>
    </source>
</evidence>
<dbReference type="GO" id="GO:0020037">
    <property type="term" value="F:heme binding"/>
    <property type="evidence" value="ECO:0007669"/>
    <property type="project" value="InterPro"/>
</dbReference>
<dbReference type="PANTHER" id="PTHR24292:SF104">
    <property type="entry name" value="CYTOCHROME P450 308A1-RELATED"/>
    <property type="match status" value="1"/>
</dbReference>
<evidence type="ECO:0000256" key="1">
    <source>
        <dbReference type="ARBA" id="ARBA00001971"/>
    </source>
</evidence>
<dbReference type="InterPro" id="IPR036396">
    <property type="entry name" value="Cyt_P450_sf"/>
</dbReference>
<protein>
    <recommendedName>
        <fullName evidence="19">Cytochrome P450</fullName>
    </recommendedName>
</protein>
<dbReference type="InterPro" id="IPR002403">
    <property type="entry name" value="Cyt_P450_E_grp-IV"/>
</dbReference>
<evidence type="ECO:0000256" key="9">
    <source>
        <dbReference type="ARBA" id="ARBA00022848"/>
    </source>
</evidence>
<dbReference type="InterPro" id="IPR001128">
    <property type="entry name" value="Cyt_P450"/>
</dbReference>
<keyword evidence="7 14" id="KW-0479">Metal-binding</keyword>
<comment type="similarity">
    <text evidence="5 15">Belongs to the cytochrome P450 family.</text>
</comment>
<keyword evidence="6 14" id="KW-0349">Heme</keyword>
<dbReference type="GO" id="GO:0016705">
    <property type="term" value="F:oxidoreductase activity, acting on paired donors, with incorporation or reduction of molecular oxygen"/>
    <property type="evidence" value="ECO:0007669"/>
    <property type="project" value="InterPro"/>
</dbReference>
<dbReference type="Proteomes" id="UP001461498">
    <property type="component" value="Unassembled WGS sequence"/>
</dbReference>
<reference evidence="17 18" key="1">
    <citation type="submission" date="2022-12" db="EMBL/GenBank/DDBJ databases">
        <title>Chromosome-level genome assembly of true bugs.</title>
        <authorList>
            <person name="Ma L."/>
            <person name="Li H."/>
        </authorList>
    </citation>
    <scope>NUCLEOTIDE SEQUENCE [LARGE SCALE GENOMIC DNA]</scope>
    <source>
        <strain evidence="17">Lab_2022b</strain>
    </source>
</reference>
<comment type="cofactor">
    <cofactor evidence="1 14">
        <name>heme</name>
        <dbReference type="ChEBI" id="CHEBI:30413"/>
    </cofactor>
</comment>
<dbReference type="PANTHER" id="PTHR24292">
    <property type="entry name" value="CYTOCHROME P450"/>
    <property type="match status" value="1"/>
</dbReference>
<evidence type="ECO:0000256" key="15">
    <source>
        <dbReference type="RuleBase" id="RU000461"/>
    </source>
</evidence>
<comment type="subcellular location">
    <subcellularLocation>
        <location evidence="4">Endoplasmic reticulum membrane</location>
        <topology evidence="4">Peripheral membrane protein</topology>
    </subcellularLocation>
    <subcellularLocation>
        <location evidence="3">Microsome membrane</location>
        <topology evidence="3">Peripheral membrane protein</topology>
    </subcellularLocation>
</comment>
<dbReference type="PROSITE" id="PS00086">
    <property type="entry name" value="CYTOCHROME_P450"/>
    <property type="match status" value="1"/>
</dbReference>
<evidence type="ECO:0000256" key="13">
    <source>
        <dbReference type="ARBA" id="ARBA00023136"/>
    </source>
</evidence>
<evidence type="ECO:0000256" key="5">
    <source>
        <dbReference type="ARBA" id="ARBA00010617"/>
    </source>
</evidence>
<dbReference type="AlphaFoldDB" id="A0AAW1DCU8"/>
<evidence type="ECO:0000256" key="14">
    <source>
        <dbReference type="PIRSR" id="PIRSR602403-1"/>
    </source>
</evidence>
<dbReference type="PRINTS" id="PR00385">
    <property type="entry name" value="P450"/>
</dbReference>
<accession>A0AAW1DCU8</accession>
<evidence type="ECO:0000313" key="17">
    <source>
        <dbReference type="EMBL" id="KAK9508541.1"/>
    </source>
</evidence>
<feature type="binding site" description="axial binding residue" evidence="14">
    <location>
        <position position="435"/>
    </location>
    <ligand>
        <name>heme</name>
        <dbReference type="ChEBI" id="CHEBI:30413"/>
    </ligand>
    <ligandPart>
        <name>Fe</name>
        <dbReference type="ChEBI" id="CHEBI:18248"/>
    </ligandPart>
</feature>
<evidence type="ECO:0000313" key="18">
    <source>
        <dbReference type="Proteomes" id="UP001461498"/>
    </source>
</evidence>
<evidence type="ECO:0000256" key="7">
    <source>
        <dbReference type="ARBA" id="ARBA00022723"/>
    </source>
</evidence>